<evidence type="ECO:0000313" key="3">
    <source>
        <dbReference type="EMBL" id="KAK7283214.1"/>
    </source>
</evidence>
<dbReference type="Pfam" id="PF14365">
    <property type="entry name" value="Neprosin_AP"/>
    <property type="match status" value="1"/>
</dbReference>
<evidence type="ECO:0000313" key="4">
    <source>
        <dbReference type="Proteomes" id="UP001372338"/>
    </source>
</evidence>
<comment type="caution">
    <text evidence="3">The sequence shown here is derived from an EMBL/GenBank/DDBJ whole genome shotgun (WGS) entry which is preliminary data.</text>
</comment>
<dbReference type="EMBL" id="JAYWIO010000002">
    <property type="protein sequence ID" value="KAK7283214.1"/>
    <property type="molecule type" value="Genomic_DNA"/>
</dbReference>
<protein>
    <recommendedName>
        <fullName evidence="2">Neprosin activation peptide domain-containing protein</fullName>
    </recommendedName>
</protein>
<dbReference type="InterPro" id="IPR053168">
    <property type="entry name" value="Glutamic_endopeptidase"/>
</dbReference>
<reference evidence="3 4" key="1">
    <citation type="submission" date="2024-01" db="EMBL/GenBank/DDBJ databases">
        <title>The genomes of 5 underutilized Papilionoideae crops provide insights into root nodulation and disease resistanc.</title>
        <authorList>
            <person name="Yuan L."/>
        </authorList>
    </citation>
    <scope>NUCLEOTIDE SEQUENCE [LARGE SCALE GENOMIC DNA]</scope>
    <source>
        <strain evidence="3">ZHUSHIDOU_FW_LH</strain>
        <tissue evidence="3">Leaf</tissue>
    </source>
</reference>
<organism evidence="3 4">
    <name type="scientific">Crotalaria pallida</name>
    <name type="common">Smooth rattlebox</name>
    <name type="synonym">Crotalaria striata</name>
    <dbReference type="NCBI Taxonomy" id="3830"/>
    <lineage>
        <taxon>Eukaryota</taxon>
        <taxon>Viridiplantae</taxon>
        <taxon>Streptophyta</taxon>
        <taxon>Embryophyta</taxon>
        <taxon>Tracheophyta</taxon>
        <taxon>Spermatophyta</taxon>
        <taxon>Magnoliopsida</taxon>
        <taxon>eudicotyledons</taxon>
        <taxon>Gunneridae</taxon>
        <taxon>Pentapetalae</taxon>
        <taxon>rosids</taxon>
        <taxon>fabids</taxon>
        <taxon>Fabales</taxon>
        <taxon>Fabaceae</taxon>
        <taxon>Papilionoideae</taxon>
        <taxon>50 kb inversion clade</taxon>
        <taxon>genistoids sensu lato</taxon>
        <taxon>core genistoids</taxon>
        <taxon>Crotalarieae</taxon>
        <taxon>Crotalaria</taxon>
    </lineage>
</organism>
<evidence type="ECO:0000259" key="2">
    <source>
        <dbReference type="Pfam" id="PF14365"/>
    </source>
</evidence>
<feature type="chain" id="PRO_5042878900" description="Neprosin activation peptide domain-containing protein" evidence="1">
    <location>
        <begin position="29"/>
        <end position="207"/>
    </location>
</feature>
<evidence type="ECO:0000256" key="1">
    <source>
        <dbReference type="SAM" id="SignalP"/>
    </source>
</evidence>
<feature type="domain" description="Neprosin activation peptide" evidence="2">
    <location>
        <begin position="59"/>
        <end position="176"/>
    </location>
</feature>
<accession>A0AAN9INE8</accession>
<sequence>MKRSNQSGRGKSKVVILLLGALLASSLSVDLKVVARASSTLEAKIDAKLKLLNKPAVKTIHSEDGDIIDCVIIYKQPAFDHPALKNHIIQEIPKFLIESKNENTFKLKSENENTSMSKSFVSQIWQRSGSCPEGTIPIRRVRKKDLLRASSIERFGMKPPEPFKNSANTTTNDHNRHFLNLNSTIEDLNSRAPKNRSVDILNNNQVR</sequence>
<dbReference type="Proteomes" id="UP001372338">
    <property type="component" value="Unassembled WGS sequence"/>
</dbReference>
<dbReference type="InterPro" id="IPR025521">
    <property type="entry name" value="Neprosin_propep"/>
</dbReference>
<keyword evidence="4" id="KW-1185">Reference proteome</keyword>
<keyword evidence="1" id="KW-0732">Signal</keyword>
<dbReference type="PANTHER" id="PTHR31589:SF2">
    <property type="entry name" value="ASLB (DUF239)-RELATED"/>
    <property type="match status" value="1"/>
</dbReference>
<dbReference type="PANTHER" id="PTHR31589">
    <property type="entry name" value="PROTEIN, PUTATIVE (DUF239)-RELATED-RELATED"/>
    <property type="match status" value="1"/>
</dbReference>
<feature type="signal peptide" evidence="1">
    <location>
        <begin position="1"/>
        <end position="28"/>
    </location>
</feature>
<proteinExistence type="predicted"/>
<dbReference type="AlphaFoldDB" id="A0AAN9INE8"/>
<name>A0AAN9INE8_CROPI</name>
<gene>
    <name evidence="3" type="ORF">RIF29_12593</name>
</gene>